<proteinExistence type="predicted"/>
<dbReference type="AlphaFoldDB" id="I8UPP7"/>
<accession>I8UPP7</accession>
<dbReference type="InterPro" id="IPR045788">
    <property type="entry name" value="MobC_2"/>
</dbReference>
<keyword evidence="3" id="KW-1185">Reference proteome</keyword>
<evidence type="ECO:0000256" key="1">
    <source>
        <dbReference type="SAM" id="MobiDB-lite"/>
    </source>
</evidence>
<evidence type="ECO:0000313" key="3">
    <source>
        <dbReference type="Proteomes" id="UP000002965"/>
    </source>
</evidence>
<dbReference type="Pfam" id="PF19514">
    <property type="entry name" value="MobC_2"/>
    <property type="match status" value="1"/>
</dbReference>
<dbReference type="PATRIC" id="fig|997873.3.peg.4625"/>
<evidence type="ECO:0008006" key="4">
    <source>
        <dbReference type="Google" id="ProtNLM"/>
    </source>
</evidence>
<reference evidence="2 3" key="1">
    <citation type="submission" date="2012-02" db="EMBL/GenBank/DDBJ databases">
        <title>The Genome Sequence of Bacteroides caccae CL03T12C61.</title>
        <authorList>
            <consortium name="The Broad Institute Genome Sequencing Platform"/>
            <person name="Earl A."/>
            <person name="Ward D."/>
            <person name="Feldgarden M."/>
            <person name="Gevers D."/>
            <person name="Zitomersky N.L."/>
            <person name="Coyne M.J."/>
            <person name="Comstock L.E."/>
            <person name="Young S.K."/>
            <person name="Zeng Q."/>
            <person name="Gargeya S."/>
            <person name="Fitzgerald M."/>
            <person name="Haas B."/>
            <person name="Abouelleil A."/>
            <person name="Alvarado L."/>
            <person name="Arachchi H.M."/>
            <person name="Berlin A."/>
            <person name="Chapman S.B."/>
            <person name="Gearin G."/>
            <person name="Goldberg J."/>
            <person name="Griggs A."/>
            <person name="Gujja S."/>
            <person name="Hansen M."/>
            <person name="Heiman D."/>
            <person name="Howarth C."/>
            <person name="Larimer J."/>
            <person name="Lui A."/>
            <person name="MacDonald P.J.P."/>
            <person name="McCowen C."/>
            <person name="Montmayeur A."/>
            <person name="Murphy C."/>
            <person name="Neiman D."/>
            <person name="Pearson M."/>
            <person name="Priest M."/>
            <person name="Roberts A."/>
            <person name="Saif S."/>
            <person name="Shea T."/>
            <person name="Sisk P."/>
            <person name="Stolte C."/>
            <person name="Sykes S."/>
            <person name="Wortman J."/>
            <person name="Nusbaum C."/>
            <person name="Birren B."/>
        </authorList>
    </citation>
    <scope>NUCLEOTIDE SEQUENCE [LARGE SCALE GENOMIC DNA]</scope>
    <source>
        <strain evidence="2 3">CL03T12C61</strain>
    </source>
</reference>
<evidence type="ECO:0000313" key="2">
    <source>
        <dbReference type="EMBL" id="EIY16180.1"/>
    </source>
</evidence>
<comment type="caution">
    <text evidence="2">The sequence shown here is derived from an EMBL/GenBank/DDBJ whole genome shotgun (WGS) entry which is preliminary data.</text>
</comment>
<dbReference type="EMBL" id="AGXF01000025">
    <property type="protein sequence ID" value="EIY16180.1"/>
    <property type="molecule type" value="Genomic_DNA"/>
</dbReference>
<sequence length="212" mass="24721">MLHRTTARRERRAAIRRRRILCSNEQSKLCPCPTKSLLSDKDQLARPRGGGIRSKVADSGKEKKYKPTISCIMEKTTGARTGRKPKNDPADRKYSFRLNAEENTRFERLLADSGARDRTLFIKKSIFSGQIKVVRIDKATMDYYIKLTEFHKQFQAIGNNYNQVVRALKNNFGEKRAMSLLYRLEKLSVELMLLCKKITALTQEYERKWLQR</sequence>
<name>I8UPP7_9BACE</name>
<dbReference type="HOGENOM" id="CLU_109688_1_0_10"/>
<gene>
    <name evidence="2" type="ORF">HMPREF1061_04438</name>
</gene>
<feature type="region of interest" description="Disordered" evidence="1">
    <location>
        <begin position="41"/>
        <end position="63"/>
    </location>
</feature>
<dbReference type="NCBIfam" id="NF041324">
    <property type="entry name" value="Bacteroid_MobA"/>
    <property type="match status" value="1"/>
</dbReference>
<organism evidence="2 3">
    <name type="scientific">Bacteroides caccae CL03T12C61</name>
    <dbReference type="NCBI Taxonomy" id="997873"/>
    <lineage>
        <taxon>Bacteria</taxon>
        <taxon>Pseudomonadati</taxon>
        <taxon>Bacteroidota</taxon>
        <taxon>Bacteroidia</taxon>
        <taxon>Bacteroidales</taxon>
        <taxon>Bacteroidaceae</taxon>
        <taxon>Bacteroides</taxon>
    </lineage>
</organism>
<protein>
    <recommendedName>
        <fullName evidence="4">MobA protein</fullName>
    </recommendedName>
</protein>
<dbReference type="Proteomes" id="UP000002965">
    <property type="component" value="Unassembled WGS sequence"/>
</dbReference>